<dbReference type="GO" id="GO:0071008">
    <property type="term" value="C:U2-type post-mRNA release spliceosomal complex"/>
    <property type="evidence" value="ECO:0007669"/>
    <property type="project" value="InterPro"/>
</dbReference>
<keyword evidence="5" id="KW-1185">Reference proteome</keyword>
<evidence type="ECO:0000313" key="4">
    <source>
        <dbReference type="EMBL" id="KAH0544202.1"/>
    </source>
</evidence>
<name>A0A9P8L654_9PEZI</name>
<feature type="compositionally biased region" description="Basic and acidic residues" evidence="3">
    <location>
        <begin position="251"/>
        <end position="273"/>
    </location>
</feature>
<feature type="region of interest" description="Disordered" evidence="3">
    <location>
        <begin position="1"/>
        <end position="84"/>
    </location>
</feature>
<dbReference type="Pfam" id="PF15458">
    <property type="entry name" value="NTR2"/>
    <property type="match status" value="1"/>
</dbReference>
<accession>A0A9P8L654</accession>
<feature type="compositionally biased region" description="Pro residues" evidence="3">
    <location>
        <begin position="314"/>
        <end position="324"/>
    </location>
</feature>
<protein>
    <submittedName>
        <fullName evidence="4">Uncharacterized protein</fullName>
    </submittedName>
</protein>
<evidence type="ECO:0000256" key="3">
    <source>
        <dbReference type="SAM" id="MobiDB-lite"/>
    </source>
</evidence>
<feature type="region of interest" description="Disordered" evidence="3">
    <location>
        <begin position="97"/>
        <end position="163"/>
    </location>
</feature>
<comment type="caution">
    <text evidence="4">The sequence shown here is derived from an EMBL/GenBank/DDBJ whole genome shotgun (WGS) entry which is preliminary data.</text>
</comment>
<dbReference type="OrthoDB" id="429427at2759"/>
<dbReference type="InterPro" id="IPR012890">
    <property type="entry name" value="GCFC2-like"/>
</dbReference>
<dbReference type="PANTHER" id="PTHR12214">
    <property type="entry name" value="GC-RICH SEQUENCE DNA-BINDING FACTOR"/>
    <property type="match status" value="1"/>
</dbReference>
<gene>
    <name evidence="4" type="ORF">FGG08_001647</name>
</gene>
<dbReference type="EMBL" id="JAGHQL010000022">
    <property type="protein sequence ID" value="KAH0544202.1"/>
    <property type="molecule type" value="Genomic_DNA"/>
</dbReference>
<feature type="compositionally biased region" description="Basic and acidic residues" evidence="3">
    <location>
        <begin position="198"/>
        <end position="211"/>
    </location>
</feature>
<comment type="subcellular location">
    <subcellularLocation>
        <location evidence="1">Nucleus</location>
    </subcellularLocation>
</comment>
<keyword evidence="2" id="KW-0539">Nucleus</keyword>
<dbReference type="GO" id="GO:0003677">
    <property type="term" value="F:DNA binding"/>
    <property type="evidence" value="ECO:0007669"/>
    <property type="project" value="InterPro"/>
</dbReference>
<dbReference type="AlphaFoldDB" id="A0A9P8L654"/>
<feature type="compositionally biased region" description="Acidic residues" evidence="3">
    <location>
        <begin position="233"/>
        <end position="243"/>
    </location>
</feature>
<dbReference type="InterPro" id="IPR028211">
    <property type="entry name" value="Ntr2"/>
</dbReference>
<feature type="compositionally biased region" description="Basic and acidic residues" evidence="3">
    <location>
        <begin position="22"/>
        <end position="36"/>
    </location>
</feature>
<sequence>MKSSFVARRKGRRIGQEESDEDRPRTASDSDSRGEQESPSIAKKRNITVPGTNKPKKKSGLRLSFGPGENVADDESEDASLEVFVPKKSSLSRAAIEKNAARKSLPHSLSADRLPVRVGIADDRPSYSKDYLNELKTSTPSTPKDLRSLSVSTDEEEDSHDTLNVLEKFGVRGDIAEGSVIPSEAEIREKKERRARLAKEREFISLNHDDGNNEISLRSRKKKESRLVREDENLGEGFEEFVEDGGISLGKKAERERSRRRRAEMEELIHEAENSSADETDDSEIERKAEYEAAQTRAGAYASTKYTTIHPPRPRTPPKITPLPSLPATLSRLQSRHNSMETAKTTKLGKLEDFLHQKSEILSREAEIQKLIKEAGDNYEKLRKEAGLGGGDAGGMDAGGLSEAIAMAMPGHFVGRRGLESWGNSPIAPAGREE</sequence>
<dbReference type="Proteomes" id="UP000698800">
    <property type="component" value="Unassembled WGS sequence"/>
</dbReference>
<feature type="compositionally biased region" description="Basic and acidic residues" evidence="3">
    <location>
        <begin position="120"/>
        <end position="133"/>
    </location>
</feature>
<evidence type="ECO:0000313" key="5">
    <source>
        <dbReference type="Proteomes" id="UP000698800"/>
    </source>
</evidence>
<proteinExistence type="predicted"/>
<dbReference type="GO" id="GO:0000390">
    <property type="term" value="P:spliceosomal complex disassembly"/>
    <property type="evidence" value="ECO:0007669"/>
    <property type="project" value="InterPro"/>
</dbReference>
<evidence type="ECO:0000256" key="2">
    <source>
        <dbReference type="ARBA" id="ARBA00023242"/>
    </source>
</evidence>
<dbReference type="PANTHER" id="PTHR12214:SF0">
    <property type="entry name" value="LD29489P"/>
    <property type="match status" value="1"/>
</dbReference>
<evidence type="ECO:0000256" key="1">
    <source>
        <dbReference type="ARBA" id="ARBA00004123"/>
    </source>
</evidence>
<reference evidence="4" key="1">
    <citation type="submission" date="2021-03" db="EMBL/GenBank/DDBJ databases">
        <title>Comparative genomics and phylogenomic investigation of the class Geoglossomycetes provide insights into ecological specialization and systematics.</title>
        <authorList>
            <person name="Melie T."/>
            <person name="Pirro S."/>
            <person name="Miller A.N."/>
            <person name="Quandt A."/>
        </authorList>
    </citation>
    <scope>NUCLEOTIDE SEQUENCE</scope>
    <source>
        <strain evidence="4">GBOQ0MN5Z8</strain>
    </source>
</reference>
<feature type="region of interest" description="Disordered" evidence="3">
    <location>
        <begin position="198"/>
        <end position="324"/>
    </location>
</feature>
<organism evidence="4 5">
    <name type="scientific">Glutinoglossum americanum</name>
    <dbReference type="NCBI Taxonomy" id="1670608"/>
    <lineage>
        <taxon>Eukaryota</taxon>
        <taxon>Fungi</taxon>
        <taxon>Dikarya</taxon>
        <taxon>Ascomycota</taxon>
        <taxon>Pezizomycotina</taxon>
        <taxon>Geoglossomycetes</taxon>
        <taxon>Geoglossales</taxon>
        <taxon>Geoglossaceae</taxon>
        <taxon>Glutinoglossum</taxon>
    </lineage>
</organism>
<feature type="compositionally biased region" description="Acidic residues" evidence="3">
    <location>
        <begin position="71"/>
        <end position="80"/>
    </location>
</feature>